<dbReference type="Gene3D" id="3.40.50.300">
    <property type="entry name" value="P-loop containing nucleotide triphosphate hydrolases"/>
    <property type="match status" value="2"/>
</dbReference>
<reference evidence="2" key="1">
    <citation type="submission" date="2019-08" db="EMBL/GenBank/DDBJ databases">
        <authorList>
            <person name="Kucharzyk K."/>
            <person name="Murdoch R.W."/>
            <person name="Higgins S."/>
            <person name="Loffler F."/>
        </authorList>
    </citation>
    <scope>NUCLEOTIDE SEQUENCE</scope>
</reference>
<dbReference type="PANTHER" id="PTHR42927:SF1">
    <property type="entry name" value="HELICASE SUPERFAMILY 1 AND 2 DOMAIN-CONTAINING PROTEIN"/>
    <property type="match status" value="1"/>
</dbReference>
<dbReference type="SMART" id="SM00487">
    <property type="entry name" value="DEXDc"/>
    <property type="match status" value="1"/>
</dbReference>
<dbReference type="Pfam" id="PF04313">
    <property type="entry name" value="HSDR_N"/>
    <property type="match status" value="1"/>
</dbReference>
<name>A0A644UFJ2_9ZZZZ</name>
<feature type="domain" description="Helicase ATP-binding" evidence="1">
    <location>
        <begin position="292"/>
        <end position="496"/>
    </location>
</feature>
<dbReference type="SUPFAM" id="SSF52540">
    <property type="entry name" value="P-loop containing nucleoside triphosphate hydrolases"/>
    <property type="match status" value="1"/>
</dbReference>
<dbReference type="AlphaFoldDB" id="A0A644UFJ2"/>
<evidence type="ECO:0000313" key="2">
    <source>
        <dbReference type="EMBL" id="MPL77661.1"/>
    </source>
</evidence>
<protein>
    <recommendedName>
        <fullName evidence="1">Helicase ATP-binding domain-containing protein</fullName>
    </recommendedName>
</protein>
<organism evidence="2">
    <name type="scientific">bioreactor metagenome</name>
    <dbReference type="NCBI Taxonomy" id="1076179"/>
    <lineage>
        <taxon>unclassified sequences</taxon>
        <taxon>metagenomes</taxon>
        <taxon>ecological metagenomes</taxon>
    </lineage>
</organism>
<gene>
    <name evidence="2" type="ORF">SDC9_23518</name>
</gene>
<dbReference type="Pfam" id="PF18766">
    <property type="entry name" value="SWI2_SNF2"/>
    <property type="match status" value="1"/>
</dbReference>
<proteinExistence type="predicted"/>
<dbReference type="InterPro" id="IPR027417">
    <property type="entry name" value="P-loop_NTPase"/>
</dbReference>
<dbReference type="GO" id="GO:0009307">
    <property type="term" value="P:DNA restriction-modification system"/>
    <property type="evidence" value="ECO:0007669"/>
    <property type="project" value="UniProtKB-KW"/>
</dbReference>
<dbReference type="InterPro" id="IPR007409">
    <property type="entry name" value="Restrct_endonuc_type1_HsdR_N"/>
</dbReference>
<comment type="caution">
    <text evidence="2">The sequence shown here is derived from an EMBL/GenBank/DDBJ whole genome shotgun (WGS) entry which is preliminary data.</text>
</comment>
<dbReference type="Pfam" id="PF22679">
    <property type="entry name" value="T1R_D3-like"/>
    <property type="match status" value="1"/>
</dbReference>
<dbReference type="EMBL" id="VSSQ01000109">
    <property type="protein sequence ID" value="MPL77661.1"/>
    <property type="molecule type" value="Genomic_DNA"/>
</dbReference>
<dbReference type="PANTHER" id="PTHR42927">
    <property type="entry name" value="HELICASE SUPERFAMILY 1 AND 2 DOMAIN-CONTAINING PROTEIN"/>
    <property type="match status" value="1"/>
</dbReference>
<dbReference type="PROSITE" id="PS51192">
    <property type="entry name" value="HELICASE_ATP_BIND_1"/>
    <property type="match status" value="1"/>
</dbReference>
<accession>A0A644UFJ2</accession>
<dbReference type="GO" id="GO:0009035">
    <property type="term" value="F:type I site-specific deoxyribonuclease activity"/>
    <property type="evidence" value="ECO:0007669"/>
    <property type="project" value="UniProtKB-EC"/>
</dbReference>
<dbReference type="InterPro" id="IPR055180">
    <property type="entry name" value="HsdR_RecA-like_helicase_dom_2"/>
</dbReference>
<dbReference type="GO" id="GO:0005524">
    <property type="term" value="F:ATP binding"/>
    <property type="evidence" value="ECO:0007669"/>
    <property type="project" value="UniProtKB-KW"/>
</dbReference>
<dbReference type="Gene3D" id="3.90.1570.50">
    <property type="match status" value="1"/>
</dbReference>
<dbReference type="GO" id="GO:0003677">
    <property type="term" value="F:DNA binding"/>
    <property type="evidence" value="ECO:0007669"/>
    <property type="project" value="UniProtKB-KW"/>
</dbReference>
<dbReference type="InterPro" id="IPR014001">
    <property type="entry name" value="Helicase_ATP-bd"/>
</dbReference>
<sequence>MPDPILNEKQLEEDIQTYLTEHGGYQRGDPGQFDRTLALDKQTLLTFIQTTQPKTWEKYTAIYGDKSETQFIRRVTDEISRHGLLKILRTEIADRGLRFKLIYWKPETAINSETSRLYQQNILHCTRQLHYSPSSENSIDIVLLVNGIPVISLELKNQFTGQNVTNAISQYKFDRSGRDPIFQFKTRILVHFAVDLYEVWMTTCLEGTRTRFLPFNQGSNGPGVTGGKGNPASPDGSYASSYLWKDILQKDTLLELLHKYLHIAKNDKTGKETLIFPRYHQLDAVTKLLEDVRQNGSGKNYLIQHSAGSGKSNSIAWLAHRLMGLHDQTDTKIFHSVIVVTDRKVLDSQLQDTIYQFDHVPGVVKKIDKNSAQLKEALNAGIPIIITTLQKFPVIYDEIDSKNRNFAVIVDEAHSSQTGESAKKLKKALAAAEDLEEYAQLENAEEDRREDPEDKLVAELSKHGHHKNLSFFAFTATPKHTTLQVFGQKQPDQSCLPFHIYSMRQAIEEGFILDVLKNYTTYRMYYKIIKNIPDDPELETTAGIHAVKKYESLHPHNLAQKTAIIIEHFRNQTRHQIGGKAKAMLVTSSRLHAVRYLFEFRRYIKDQKYDDIDVLVAFSGEIPLDEETWTEEKINKTKDGQTIREKQLPKEFHDNFNFLIVAEKYQTGFDEPCLQTMFVDKKLSGIKAVQTLSRLNRTMEGKEETFVLDFVNAAEDIQTSFQTYYETTRLEEETDPNVLYDLKSDLDAYQIYTDPEVSAFADKYFAAADKPEKELLGKLSALLRPAQERYAAKSEEERDLFKSLLAKYIRIYSFITQICRMYDKDLEKFYRFAKYLGKVLPKGKQIVVEIDDKILMEYYRLEKTYSGSLVLEPGTEVTLKPVSGFTGKKEELKDTLTEIIKKINEKYGTEFSNMDLVGNQLMGGFLKDSSLEYFAQNNSEEMFATKFDKDFETKLVNLYLENDQLMGILMHDEGVKKVLRDNMRHMVYKMFRIPDKADAL</sequence>
<evidence type="ECO:0000259" key="1">
    <source>
        <dbReference type="PROSITE" id="PS51192"/>
    </source>
</evidence>
<dbReference type="InterPro" id="IPR040980">
    <property type="entry name" value="SWI2_SNF2"/>
</dbReference>